<dbReference type="Gene3D" id="3.40.50.300">
    <property type="entry name" value="P-loop containing nucleotide triphosphate hydrolases"/>
    <property type="match status" value="1"/>
</dbReference>
<dbReference type="InterPro" id="IPR040632">
    <property type="entry name" value="Sulfotransfer_4"/>
</dbReference>
<organism evidence="1 2">
    <name type="scientific">Roseovarius nanhaiticus</name>
    <dbReference type="NCBI Taxonomy" id="573024"/>
    <lineage>
        <taxon>Bacteria</taxon>
        <taxon>Pseudomonadati</taxon>
        <taxon>Pseudomonadota</taxon>
        <taxon>Alphaproteobacteria</taxon>
        <taxon>Rhodobacterales</taxon>
        <taxon>Roseobacteraceae</taxon>
        <taxon>Roseovarius</taxon>
    </lineage>
</organism>
<evidence type="ECO:0000313" key="1">
    <source>
        <dbReference type="EMBL" id="SIR94872.1"/>
    </source>
</evidence>
<dbReference type="Pfam" id="PF17784">
    <property type="entry name" value="Sulfotransfer_4"/>
    <property type="match status" value="1"/>
</dbReference>
<name>A0A1N7F3P8_9RHOB</name>
<reference evidence="1 2" key="1">
    <citation type="submission" date="2017-01" db="EMBL/GenBank/DDBJ databases">
        <authorList>
            <person name="Mah S.A."/>
            <person name="Swanson W.J."/>
            <person name="Moy G.W."/>
            <person name="Vacquier V.D."/>
        </authorList>
    </citation>
    <scope>NUCLEOTIDE SEQUENCE [LARGE SCALE GENOMIC DNA]</scope>
    <source>
        <strain evidence="1 2">DSM 29590</strain>
    </source>
</reference>
<evidence type="ECO:0000313" key="2">
    <source>
        <dbReference type="Proteomes" id="UP000186019"/>
    </source>
</evidence>
<protein>
    <recommendedName>
        <fullName evidence="3">Sulfotransferase family protein</fullName>
    </recommendedName>
</protein>
<accession>A0A1N7F3P8</accession>
<dbReference type="PANTHER" id="PTHR36978">
    <property type="entry name" value="P-LOOP CONTAINING NUCLEOTIDE TRIPHOSPHATE HYDROLASE"/>
    <property type="match status" value="1"/>
</dbReference>
<dbReference type="Proteomes" id="UP000186019">
    <property type="component" value="Unassembled WGS sequence"/>
</dbReference>
<dbReference type="PANTHER" id="PTHR36978:SF4">
    <property type="entry name" value="P-LOOP CONTAINING NUCLEOSIDE TRIPHOSPHATE HYDROLASE PROTEIN"/>
    <property type="match status" value="1"/>
</dbReference>
<dbReference type="InterPro" id="IPR027417">
    <property type="entry name" value="P-loop_NTPase"/>
</dbReference>
<dbReference type="EMBL" id="FTNV01000001">
    <property type="protein sequence ID" value="SIR94872.1"/>
    <property type="molecule type" value="Genomic_DNA"/>
</dbReference>
<gene>
    <name evidence="1" type="ORF">SAMN05421666_0720</name>
</gene>
<dbReference type="AlphaFoldDB" id="A0A1N7F3P8"/>
<proteinExistence type="predicted"/>
<keyword evidence="2" id="KW-1185">Reference proteome</keyword>
<dbReference type="SUPFAM" id="SSF52540">
    <property type="entry name" value="P-loop containing nucleoside triphosphate hydrolases"/>
    <property type="match status" value="1"/>
</dbReference>
<dbReference type="STRING" id="573024.SAMN05216208_1415"/>
<sequence length="216" mass="24143">MGGDRMSLEVIGSGFGRTGTKSLKAALERLGYGQCHHMHEIVENPGQVVPWQRLAAGGSVNWETVFAGYRSQVDWPGAHVWRELAESFPDAKVVHTVRPEEKWWASFDKTIGKLMARYEELPLPPHIRDILVAWNDLVGKGTFGGVLDDKERGLAAYRKRTDEVCEALPADRLLVFDVAEGWEPLCGFLGAEVPDEPFPHHNLRDDFWEVLGGEPA</sequence>
<evidence type="ECO:0008006" key="3">
    <source>
        <dbReference type="Google" id="ProtNLM"/>
    </source>
</evidence>